<name>A0ACC1QY91_9HYPO</name>
<comment type="caution">
    <text evidence="1">The sequence shown here is derived from an EMBL/GenBank/DDBJ whole genome shotgun (WGS) entry which is preliminary data.</text>
</comment>
<organism evidence="1 2">
    <name type="scientific">Lecanicillium saksenae</name>
    <dbReference type="NCBI Taxonomy" id="468837"/>
    <lineage>
        <taxon>Eukaryota</taxon>
        <taxon>Fungi</taxon>
        <taxon>Dikarya</taxon>
        <taxon>Ascomycota</taxon>
        <taxon>Pezizomycotina</taxon>
        <taxon>Sordariomycetes</taxon>
        <taxon>Hypocreomycetidae</taxon>
        <taxon>Hypocreales</taxon>
        <taxon>Cordycipitaceae</taxon>
        <taxon>Lecanicillium</taxon>
    </lineage>
</organism>
<evidence type="ECO:0000313" key="2">
    <source>
        <dbReference type="Proteomes" id="UP001148737"/>
    </source>
</evidence>
<evidence type="ECO:0000313" key="1">
    <source>
        <dbReference type="EMBL" id="KAJ3493726.1"/>
    </source>
</evidence>
<proteinExistence type="predicted"/>
<sequence length="551" mass="63148">MSLPFVTKGYEAEVVDCRAMRRALGLPEILRSIFEYLPKEHLVAAMRANHFWFEMATDVFWRDVHVHYLNYVPWNRQQYYANKITTVSLKHVQARNAYVSSQWLKFPRIQKAYFEGDETRSARDSKFLYPFLTDCLTSVNAFNFDIGSAFFDMLNRAASIREVGFSISPGKRFPDYDWPTPNTADEIEPEPNLNDLVAPQCDPERIASARSVFTLIANRPNITRLFLAHGTDHLVTRQLLLAIGRLRDMDSFYLSRPLSDVMAAELARMGPPPFQSLGAATFNMHSYSLPRISPLLSNVKVLRLSIRDAESSRLFQSLGTLTKLESLGISVPMTTKTTGDDLTWLAPLTQMKGFTFTFNDIEIPWLVPNTTPGFGDSHLRIMVARWSQLQELSVPLGTEFTEKAFFALGHSCPQLKTVYIPYVREFSPLVFEPLGEPLFPCLEKIRIHHLIPLPDPAPAPSPAPPQDLEDYDEWLDRPETPRPDTTISKFMPTLRKHFPALRGLKCPDPGGKFNFLYRSWLAVATRDEDPDNLIPRRHDYGMRAWRDRVMW</sequence>
<accession>A0ACC1QY91</accession>
<gene>
    <name evidence="1" type="ORF">NLG97_g4557</name>
</gene>
<dbReference type="Proteomes" id="UP001148737">
    <property type="component" value="Unassembled WGS sequence"/>
</dbReference>
<keyword evidence="2" id="KW-1185">Reference proteome</keyword>
<dbReference type="EMBL" id="JANAKD010000457">
    <property type="protein sequence ID" value="KAJ3493726.1"/>
    <property type="molecule type" value="Genomic_DNA"/>
</dbReference>
<reference evidence="1" key="1">
    <citation type="submission" date="2022-07" db="EMBL/GenBank/DDBJ databases">
        <title>Genome Sequence of Lecanicillium saksenae.</title>
        <authorList>
            <person name="Buettner E."/>
        </authorList>
    </citation>
    <scope>NUCLEOTIDE SEQUENCE</scope>
    <source>
        <strain evidence="1">VT-O1</strain>
    </source>
</reference>
<protein>
    <submittedName>
        <fullName evidence="1">Uncharacterized protein</fullName>
    </submittedName>
</protein>